<dbReference type="PANTHER" id="PTHR45778:SF16">
    <property type="entry name" value="INACTIVE PURPLE ACID PHOSPHATASE 1-RELATED"/>
    <property type="match status" value="1"/>
</dbReference>
<dbReference type="GO" id="GO:0005200">
    <property type="term" value="F:structural constituent of cytoskeleton"/>
    <property type="evidence" value="ECO:0007669"/>
    <property type="project" value="InterPro"/>
</dbReference>
<dbReference type="GO" id="GO:0003993">
    <property type="term" value="F:acid phosphatase activity"/>
    <property type="evidence" value="ECO:0007669"/>
    <property type="project" value="UniProtKB-EC"/>
</dbReference>
<keyword evidence="9" id="KW-0342">GTP-binding</keyword>
<dbReference type="SMART" id="SM00864">
    <property type="entry name" value="Tubulin"/>
    <property type="match status" value="1"/>
</dbReference>
<evidence type="ECO:0000256" key="13">
    <source>
        <dbReference type="SAM" id="Phobius"/>
    </source>
</evidence>
<evidence type="ECO:0000256" key="12">
    <source>
        <dbReference type="SAM" id="MobiDB-lite"/>
    </source>
</evidence>
<dbReference type="Pfam" id="PF07727">
    <property type="entry name" value="RVT_2"/>
    <property type="match status" value="1"/>
</dbReference>
<dbReference type="InterPro" id="IPR018316">
    <property type="entry name" value="Tubulin/FtsZ_2-layer-sand-dom"/>
</dbReference>
<dbReference type="InterPro" id="IPR000217">
    <property type="entry name" value="Tubulin"/>
</dbReference>
<feature type="transmembrane region" description="Helical" evidence="13">
    <location>
        <begin position="1927"/>
        <end position="1952"/>
    </location>
</feature>
<evidence type="ECO:0000256" key="7">
    <source>
        <dbReference type="ARBA" id="ARBA00022741"/>
    </source>
</evidence>
<evidence type="ECO:0000256" key="1">
    <source>
        <dbReference type="ARBA" id="ARBA00001962"/>
    </source>
</evidence>
<dbReference type="PANTHER" id="PTHR45778">
    <property type="entry name" value="PURPLE ACID PHOSPHATASE-RELATED"/>
    <property type="match status" value="1"/>
</dbReference>
<evidence type="ECO:0000256" key="2">
    <source>
        <dbReference type="ARBA" id="ARBA00008723"/>
    </source>
</evidence>
<dbReference type="GO" id="GO:0046872">
    <property type="term" value="F:metal ion binding"/>
    <property type="evidence" value="ECO:0007669"/>
    <property type="project" value="InterPro"/>
</dbReference>
<dbReference type="CDD" id="cd09272">
    <property type="entry name" value="RNase_HI_RT_Ty1"/>
    <property type="match status" value="1"/>
</dbReference>
<gene>
    <name evidence="15" type="ORF">F3Y22_tig00111220pilonHSYRG00067</name>
</gene>
<dbReference type="EC" id="3.1.3.2" evidence="11"/>
<dbReference type="GO" id="GO:0005874">
    <property type="term" value="C:microtubule"/>
    <property type="evidence" value="ECO:0007669"/>
    <property type="project" value="UniProtKB-KW"/>
</dbReference>
<keyword evidence="11" id="KW-0378">Hydrolase</keyword>
<evidence type="ECO:0000313" key="16">
    <source>
        <dbReference type="Proteomes" id="UP000436088"/>
    </source>
</evidence>
<keyword evidence="16" id="KW-1185">Reference proteome</keyword>
<comment type="cofactor">
    <cofactor evidence="1">
        <name>Fe cation</name>
        <dbReference type="ChEBI" id="CHEBI:24875"/>
    </cofactor>
</comment>
<dbReference type="InterPro" id="IPR008280">
    <property type="entry name" value="Tub_FtsZ_C"/>
</dbReference>
<proteinExistence type="inferred from homology"/>
<dbReference type="Pfam" id="PF17808">
    <property type="entry name" value="fn3_PAP"/>
    <property type="match status" value="1"/>
</dbReference>
<keyword evidence="13" id="KW-0472">Membrane</keyword>
<keyword evidence="6 11" id="KW-0732">Signal</keyword>
<accession>A0A6A2YUQ5</accession>
<feature type="domain" description="Tubulin/FtsZ GTPase" evidence="14">
    <location>
        <begin position="1256"/>
        <end position="1419"/>
    </location>
</feature>
<evidence type="ECO:0000256" key="11">
    <source>
        <dbReference type="RuleBase" id="RU361203"/>
    </source>
</evidence>
<dbReference type="InterPro" id="IPR040974">
    <property type="entry name" value="Fn3_PAP"/>
</dbReference>
<keyword evidence="7" id="KW-0547">Nucleotide-binding</keyword>
<dbReference type="GO" id="GO:0007017">
    <property type="term" value="P:microtubule-based process"/>
    <property type="evidence" value="ECO:0007669"/>
    <property type="project" value="InterPro"/>
</dbReference>
<evidence type="ECO:0000256" key="10">
    <source>
        <dbReference type="ARBA" id="ARBA00034296"/>
    </source>
</evidence>
<evidence type="ECO:0000256" key="8">
    <source>
        <dbReference type="ARBA" id="ARBA00022833"/>
    </source>
</evidence>
<dbReference type="InterPro" id="IPR008963">
    <property type="entry name" value="Purple_acid_Pase-like_N"/>
</dbReference>
<evidence type="ECO:0000256" key="6">
    <source>
        <dbReference type="ARBA" id="ARBA00022729"/>
    </source>
</evidence>
<evidence type="ECO:0000256" key="5">
    <source>
        <dbReference type="ARBA" id="ARBA00022701"/>
    </source>
</evidence>
<feature type="region of interest" description="Disordered" evidence="12">
    <location>
        <begin position="1550"/>
        <end position="1643"/>
    </location>
</feature>
<evidence type="ECO:0000256" key="3">
    <source>
        <dbReference type="ARBA" id="ARBA00009636"/>
    </source>
</evidence>
<dbReference type="Gene3D" id="3.40.50.1440">
    <property type="entry name" value="Tubulin/FtsZ, GTPase domain"/>
    <property type="match status" value="2"/>
</dbReference>
<dbReference type="InterPro" id="IPR002453">
    <property type="entry name" value="Beta_tubulin"/>
</dbReference>
<organism evidence="15 16">
    <name type="scientific">Hibiscus syriacus</name>
    <name type="common">Rose of Sharon</name>
    <dbReference type="NCBI Taxonomy" id="106335"/>
    <lineage>
        <taxon>Eukaryota</taxon>
        <taxon>Viridiplantae</taxon>
        <taxon>Streptophyta</taxon>
        <taxon>Embryophyta</taxon>
        <taxon>Tracheophyta</taxon>
        <taxon>Spermatophyta</taxon>
        <taxon>Magnoliopsida</taxon>
        <taxon>eudicotyledons</taxon>
        <taxon>Gunneridae</taxon>
        <taxon>Pentapetalae</taxon>
        <taxon>rosids</taxon>
        <taxon>malvids</taxon>
        <taxon>Malvales</taxon>
        <taxon>Malvaceae</taxon>
        <taxon>Malvoideae</taxon>
        <taxon>Hibiscus</taxon>
    </lineage>
</organism>
<sequence length="1982" mass="221558">MRELCLILLSILLILATLEVVASHGDQPLSTIAVQNATFSLNHQAYIKVSPTVLGLKGQNADWVVVEIRSPHPSVDWIGVFSPSNFSASCPAPADDNPRLTPPLLCSAPIKFQYANYSTPKYKETGKWTLKLQLINQRFNFSFALFSGGLSNPKVVAVSNKVAFSNPKAPVYPRLAQGKVWNEMTVTWTSGYGIGEAVRFVEWSPKGGPSMSSPAGTLTFDRNMLRYLRLFLRLLLCDALPSYPWSSQKEKPSQTRSHRLERLLTRATSPPSTMVVNEHGDLVSNELYEEYVAQDSALASWLLSTISPHLLSQFVGTEMTATVWSTVLQFFANRSTTTVINLHYKLQSLKKGNDSMRTYLTRIKDALSLDKICSMLIDAEMQLAGFDSQEDSLPMSAHIVQSASGLKTAGYGFHDRGSRFDQTFTGRSAYRTVARARAEAQVCHSSQPQSLVATTTRDHWVVDSGATHHITKNLLSVSKLARDNGVYFEFHASHCCVCDEGTGEVLLQGQKNDGLYLFQVYSMNNTNASFEANSVVVSHTLYDLWHKRLGHPAHGTLGQIFKLLDFDEWNFPFANDKPDRQSSSALPLSRSLDIVMDANKLHTGSAQVPASNVHPMLTQSKCGVFKPKVFTTFFDDVVPTTIKEALKSTAWTEAVHAEYSYLLENDTWKPPGFEQCVSDGTPFICKLKNALYGICQAPRNWNDKLKANAIIITGTSAEVVDQVIRMLSIHFSLKDLGELSYFLGIKVKRIGTSLVLSQRAYICELLKKTNMSQATSVCTPMVAVVKATNQSSELLANAWEYRNVVGALFYIFHTRPDIAFAVNKAAQFIQSPREVHLVAVKRILRYLARSLDYGLMFSNSDIRLYLKALSKADWAGDANSRRSMTRYCVFLGAAEVTWLAALLCDLGLSLPDAHVIWCNNTSAVTLSVNPVCHARSKHVELDVHFFRENIAAGLLRVSYVPVAFQVANGLTNPLTRPTYTYKLGHILSDGTYVWSQEYKFRASPYLGQNSLQRVVIFGDMVEPIASTVPFMVASGNHGRDWLGSGSFYEDKDSGGEYGVVAETMFYVPSENKAKFWYSTDYGMFRFCVADTEHDWREGTEKYEFIKHCLTSVDRQKQPWLVFLAYRVLGYSSATFYVDTGSFGEPMGRESLQKLWQKYKVDISIYGHAHHYEWTCLIYQSKLMHVAVLTTLLLTHYANNAEFYSLTLSWLLLPSLMLFSPFPKTKCVRSFTFKVANVATKLVPSSGKLFVPSTAQIQLVVTKGTYIFNLRASMSTIMKPVKIFRPDNFVFGQSGTGNNWTKGHYTEGAELIDSVLDVVRKEAENCDCLQGFQEYPDRMMLTFSVFPSPKVSDTVVKPYNAILSVHQLVKNTDECMVLDNEAFYDICFRTLKLTTPSFGDLNHLVSATMSRVTCCLQFPGQLNSYLRKLAVNLIPFPRLHFFMVGFAPLTSSGSQRYKALTVLELTQQIWDAKNMMCVADPRGRYLTASTIFRVKNEHKGNGYYDIALIAQLLTICIPRYMLLLQGCWNLEASQPSVHKKYMSRILIKDDEEERNEERRLRSEAASDEFDFSRNRRGSSGNSGTSDQLKETSKCISSERSTGSSMENHFEANTEPSEPRSGIASTSYGKPDGEHHVSGGATSESPVARNLHESTLIQSPPIQVMDRVIEGLDPYRVPSSVFDRSKSTNPASWSIASNESLFSIQIGNTSFSREQFLNFKSGEFFEDELLSTSPAASPPYPGKAGVEFDKLSDYTVKDKTRPSAEEPTGEKPEHFWNSPCPSRLSVETGASVHSFAFPMNIYVFPVTGERRGVHGHHATVPMIAGCSATVRTEKDARLSCYCWNRSVKRWCRGSCSVYASPYLYANHMVKRTCQLNLYWIIAVWMAAEMSFPRKKRGTNSSKNNSNKKKNKRAVNLQHPPNHRLGMTNVLVFLAVYCNGNAAIGIGVALVAVVVEENVADKKKLSNRGTRPLPAVKQMPCGCLH</sequence>
<feature type="region of interest" description="Disordered" evidence="12">
    <location>
        <begin position="1892"/>
        <end position="1916"/>
    </location>
</feature>
<keyword evidence="5" id="KW-0493">Microtubule</keyword>
<feature type="compositionally biased region" description="Polar residues" evidence="12">
    <location>
        <begin position="1592"/>
        <end position="1605"/>
    </location>
</feature>
<comment type="similarity">
    <text evidence="3">Belongs to the tubulin family.</text>
</comment>
<feature type="signal peptide" evidence="11">
    <location>
        <begin position="1"/>
        <end position="23"/>
    </location>
</feature>
<evidence type="ECO:0000313" key="15">
    <source>
        <dbReference type="EMBL" id="KAE8683020.1"/>
    </source>
</evidence>
<dbReference type="SUPFAM" id="SSF55307">
    <property type="entry name" value="Tubulin C-terminal domain-like"/>
    <property type="match status" value="1"/>
</dbReference>
<dbReference type="SUPFAM" id="SSF52490">
    <property type="entry name" value="Tubulin nucleotide-binding domain-like"/>
    <property type="match status" value="1"/>
</dbReference>
<reference evidence="15" key="1">
    <citation type="submission" date="2019-09" db="EMBL/GenBank/DDBJ databases">
        <title>Draft genome information of white flower Hibiscus syriacus.</title>
        <authorList>
            <person name="Kim Y.-M."/>
        </authorList>
    </citation>
    <scope>NUCLEOTIDE SEQUENCE [LARGE SCALE GENOMIC DNA]</scope>
    <source>
        <strain evidence="15">YM2019G1</strain>
    </source>
</reference>
<dbReference type="Pfam" id="PF00091">
    <property type="entry name" value="Tubulin"/>
    <property type="match status" value="1"/>
</dbReference>
<keyword evidence="13" id="KW-0812">Transmembrane</keyword>
<comment type="similarity">
    <text evidence="2 11">Belongs to the metallophosphoesterase superfamily. Purple acid phosphatase family.</text>
</comment>
<dbReference type="InterPro" id="IPR013103">
    <property type="entry name" value="RVT_2"/>
</dbReference>
<keyword evidence="8" id="KW-0862">Zinc</keyword>
<keyword evidence="13" id="KW-1133">Transmembrane helix</keyword>
<dbReference type="SUPFAM" id="SSF56300">
    <property type="entry name" value="Metallo-dependent phosphatases"/>
    <property type="match status" value="1"/>
</dbReference>
<dbReference type="GO" id="GO:0003924">
    <property type="term" value="F:GTPase activity"/>
    <property type="evidence" value="ECO:0007669"/>
    <property type="project" value="InterPro"/>
</dbReference>
<dbReference type="EMBL" id="VEPZ02001273">
    <property type="protein sequence ID" value="KAE8683020.1"/>
    <property type="molecule type" value="Genomic_DNA"/>
</dbReference>
<dbReference type="Pfam" id="PF00149">
    <property type="entry name" value="Metallophos"/>
    <property type="match status" value="1"/>
</dbReference>
<comment type="subunit">
    <text evidence="4">Homodimer.</text>
</comment>
<dbReference type="Pfam" id="PF03953">
    <property type="entry name" value="Tubulin_C"/>
    <property type="match status" value="1"/>
</dbReference>
<dbReference type="InterPro" id="IPR004843">
    <property type="entry name" value="Calcineurin-like_PHP"/>
</dbReference>
<dbReference type="Gene3D" id="3.60.21.10">
    <property type="match status" value="1"/>
</dbReference>
<feature type="chain" id="PRO_5025709790" description="Purple acid phosphatase" evidence="11">
    <location>
        <begin position="24"/>
        <end position="1982"/>
    </location>
</feature>
<comment type="catalytic activity">
    <reaction evidence="11">
        <text>a phosphate monoester + H2O = an alcohol + phosphate</text>
        <dbReference type="Rhea" id="RHEA:15017"/>
        <dbReference type="ChEBI" id="CHEBI:15377"/>
        <dbReference type="ChEBI" id="CHEBI:30879"/>
        <dbReference type="ChEBI" id="CHEBI:43474"/>
        <dbReference type="ChEBI" id="CHEBI:67140"/>
        <dbReference type="EC" id="3.1.3.2"/>
    </reaction>
</comment>
<comment type="function">
    <text evidence="10">Tubulin is the major constituent of microtubules, a cylinder consisting of laterally associated linear protofilaments composed of alpha- and beta-tubulin heterodimers. Microtubules grow by the addition of GTP-tubulin dimers to the microtubule end, where a stabilizing cap forms. Below the cap, tubulin dimers are in GDP-bound state, owing to GTPase activity of alpha-tubulin.</text>
</comment>
<dbReference type="PRINTS" id="PR01163">
    <property type="entry name" value="BETATUBULIN"/>
</dbReference>
<feature type="compositionally biased region" description="Basic and acidic residues" evidence="12">
    <location>
        <begin position="1554"/>
        <end position="1563"/>
    </location>
</feature>
<evidence type="ECO:0000256" key="4">
    <source>
        <dbReference type="ARBA" id="ARBA00011738"/>
    </source>
</evidence>
<dbReference type="GO" id="GO:0005525">
    <property type="term" value="F:GTP binding"/>
    <property type="evidence" value="ECO:0007669"/>
    <property type="project" value="UniProtKB-KW"/>
</dbReference>
<evidence type="ECO:0000256" key="9">
    <source>
        <dbReference type="ARBA" id="ARBA00023134"/>
    </source>
</evidence>
<comment type="caution">
    <text evidence="15">The sequence shown here is derived from an EMBL/GenBank/DDBJ whole genome shotgun (WGS) entry which is preliminary data.</text>
</comment>
<dbReference type="PRINTS" id="PR01161">
    <property type="entry name" value="TUBULIN"/>
</dbReference>
<dbReference type="SUPFAM" id="SSF49363">
    <property type="entry name" value="Purple acid phosphatase, N-terminal domain"/>
    <property type="match status" value="1"/>
</dbReference>
<name>A0A6A2YUQ5_HIBSY</name>
<protein>
    <recommendedName>
        <fullName evidence="11">Purple acid phosphatase</fullName>
        <ecNumber evidence="11">3.1.3.2</ecNumber>
    </recommendedName>
</protein>
<dbReference type="InterPro" id="IPR029052">
    <property type="entry name" value="Metallo-depent_PP-like"/>
</dbReference>
<dbReference type="InterPro" id="IPR036525">
    <property type="entry name" value="Tubulin/FtsZ_GTPase_sf"/>
</dbReference>
<dbReference type="InterPro" id="IPR003008">
    <property type="entry name" value="Tubulin_FtsZ_GTPase"/>
</dbReference>
<dbReference type="CDD" id="cd02187">
    <property type="entry name" value="beta_tubulin"/>
    <property type="match status" value="1"/>
</dbReference>
<evidence type="ECO:0000259" key="14">
    <source>
        <dbReference type="SMART" id="SM00864"/>
    </source>
</evidence>
<dbReference type="Proteomes" id="UP000436088">
    <property type="component" value="Unassembled WGS sequence"/>
</dbReference>